<dbReference type="GO" id="GO:0051604">
    <property type="term" value="P:protein maturation"/>
    <property type="evidence" value="ECO:0007669"/>
    <property type="project" value="UniProtKB-UniRule"/>
</dbReference>
<gene>
    <name evidence="9" type="ORF">HYALB_00005847</name>
</gene>
<protein>
    <recommendedName>
        <fullName evidence="5">MMS19 nucleotide excision repair protein</fullName>
    </recommendedName>
</protein>
<evidence type="ECO:0000256" key="5">
    <source>
        <dbReference type="RuleBase" id="RU367072"/>
    </source>
</evidence>
<dbReference type="Gene3D" id="1.25.10.10">
    <property type="entry name" value="Leucine-rich Repeat Variant"/>
    <property type="match status" value="1"/>
</dbReference>
<keyword evidence="10" id="KW-1185">Reference proteome</keyword>
<dbReference type="GO" id="GO:0016226">
    <property type="term" value="P:iron-sulfur cluster assembly"/>
    <property type="evidence" value="ECO:0007669"/>
    <property type="project" value="UniProtKB-UniRule"/>
</dbReference>
<comment type="subcellular location">
    <subcellularLocation>
        <location evidence="1 5">Nucleus</location>
    </subcellularLocation>
</comment>
<evidence type="ECO:0000256" key="2">
    <source>
        <dbReference type="ARBA" id="ARBA00009340"/>
    </source>
</evidence>
<dbReference type="GO" id="GO:0005634">
    <property type="term" value="C:nucleus"/>
    <property type="evidence" value="ECO:0007669"/>
    <property type="project" value="UniProtKB-SubCell"/>
</dbReference>
<evidence type="ECO:0000256" key="1">
    <source>
        <dbReference type="ARBA" id="ARBA00004123"/>
    </source>
</evidence>
<keyword evidence="5" id="KW-0234">DNA repair</keyword>
<dbReference type="OrthoDB" id="342900at2759"/>
<feature type="domain" description="MMS19 C-terminal" evidence="7">
    <location>
        <begin position="721"/>
        <end position="1123"/>
    </location>
</feature>
<evidence type="ECO:0000259" key="8">
    <source>
        <dbReference type="Pfam" id="PF14500"/>
    </source>
</evidence>
<evidence type="ECO:0000313" key="9">
    <source>
        <dbReference type="EMBL" id="CAG8981132.1"/>
    </source>
</evidence>
<comment type="caution">
    <text evidence="9">The sequence shown here is derived from an EMBL/GenBank/DDBJ whole genome shotgun (WGS) entry which is preliminary data.</text>
</comment>
<keyword evidence="5" id="KW-0227">DNA damage</keyword>
<dbReference type="InterPro" id="IPR029240">
    <property type="entry name" value="MMS19_N"/>
</dbReference>
<dbReference type="Proteomes" id="UP000701801">
    <property type="component" value="Unassembled WGS sequence"/>
</dbReference>
<dbReference type="SUPFAM" id="SSF48371">
    <property type="entry name" value="ARM repeat"/>
    <property type="match status" value="1"/>
</dbReference>
<dbReference type="Pfam" id="PF14500">
    <property type="entry name" value="MMS19_N"/>
    <property type="match status" value="1"/>
</dbReference>
<dbReference type="Pfam" id="PF12460">
    <property type="entry name" value="MMS19_C"/>
    <property type="match status" value="1"/>
</dbReference>
<feature type="domain" description="MMS19 N-terminal" evidence="8">
    <location>
        <begin position="78"/>
        <end position="337"/>
    </location>
</feature>
<dbReference type="GO" id="GO:0006281">
    <property type="term" value="P:DNA repair"/>
    <property type="evidence" value="ECO:0007669"/>
    <property type="project" value="UniProtKB-UniRule"/>
</dbReference>
<sequence length="1170" mass="129538">MAEMGVRDWMEALFLKEGQALEERAAVDDISGCKNNNSGSPTAPIDTTAFDLGSMTLLEFTQDLEPYVGEEQIDLLMVSRGMSLFAMMLASMDSNSVSRQDTQLICEYLRARLENNNEVLNYKYGLNEVADSLLQVVTWKRFVPGEAAPLAKAIYKLCQGDSNTFMNQTPSTRRKYYVIIDYLNTKYQQHLERDMGASEFVTGLVELGAREKSAICLKDVFSLYVAVGSGWTLGSEDYKQLWNSFMRYFPITLTVTPNDQPTPDELRELLTRCFTANDFYAKEAFEKFLGELDIDQSANTKKQLLLATKSCVKAFPIHTLTEWASKIWDSLKFEIWNGENEEFIEDSLDIIHSLAAQLTNADWNWNEKSEVSSFIDSVVAEIFERLSDMKRYISGSERMFNAIASSSPLSLHLVMKGVFPGLCIMAQDEQSKVSKESIIGVFNSILKARVDIAAGTDTYEDRYHMDPTAFIISPQERYNQEGVLIKDMKAFSEAIRDLYFGAISELKAGLSEDSSMAGSVAQGFVYLRKIVGLLGDSAEIILETLNEVALAKTSSVDLQQAALKSIQEIVSFDTSGFLQSTLPSFLNELPDEIDIAGGSDVLERATDILENLVQIACSNSLNHINFHESLLAKFDAVRQHKGQLQYLNVIIAASHRALSLYESVLPAGRRDAFILPLEDRINGPYSSIVVPLLDRVVGVVGEPGSAYLGLQNSVDPTQPWNDLTISLLGQMLTIAMLTEYHQIVVDEEGVEIDKKLDNILVSYDKNKPEGVPHGLVTLFRSEEDYSKVNPDNARDFEGWPQDRSLLMFLVASLVAGINPKDEPHIWNSIGVVKNTITMIEASMSTTVEASELARISFLYNMQLLVNKYHAGSRSALDHGYPTVGDWMLSIVQKAQSGTPIQIDNVYRTLSYYTAASLAAYKSSGSEAKQFLTQMIEGIAIPGHSLKIAQSFRILLAPSPILTKKNFCTIRPLRQGLLFNHAAKELIDLWRSTEDQDIKGNYLVALAGILAFLDPAMLVDNVEMLFPAILEGTNCGHAEWTQETFIQLVFTLVPLATGVIEEYLDSVISRMTDRLKVSGGTASGTGTGASASAAETEGATNEVGNTVGASVKGRAMALEVLTLLVSHVDAGKLEVRKFRVVGEVDGALNDPRRVVRHKAEVCKMVWFNLKG</sequence>
<keyword evidence="4 5" id="KW-0539">Nucleus</keyword>
<dbReference type="AlphaFoldDB" id="A0A9N9LWQ7"/>
<reference evidence="9" key="1">
    <citation type="submission" date="2021-07" db="EMBL/GenBank/DDBJ databases">
        <authorList>
            <person name="Durling M."/>
        </authorList>
    </citation>
    <scope>NUCLEOTIDE SEQUENCE</scope>
</reference>
<dbReference type="PANTHER" id="PTHR12891">
    <property type="entry name" value="DNA REPAIR/TRANSCRIPTION PROTEIN MET18/MMS19"/>
    <property type="match status" value="1"/>
</dbReference>
<dbReference type="InterPro" id="IPR024687">
    <property type="entry name" value="MMS19_C"/>
</dbReference>
<evidence type="ECO:0000256" key="3">
    <source>
        <dbReference type="ARBA" id="ARBA00022737"/>
    </source>
</evidence>
<dbReference type="PANTHER" id="PTHR12891:SF0">
    <property type="entry name" value="MMS19 NUCLEOTIDE EXCISION REPAIR PROTEIN HOMOLOG"/>
    <property type="match status" value="1"/>
</dbReference>
<dbReference type="InterPro" id="IPR039920">
    <property type="entry name" value="MMS19"/>
</dbReference>
<comment type="similarity">
    <text evidence="2 5">Belongs to the MET18/MMS19 family.</text>
</comment>
<dbReference type="EMBL" id="CAJVRM010000451">
    <property type="protein sequence ID" value="CAG8981132.1"/>
    <property type="molecule type" value="Genomic_DNA"/>
</dbReference>
<evidence type="ECO:0000256" key="4">
    <source>
        <dbReference type="ARBA" id="ARBA00023242"/>
    </source>
</evidence>
<dbReference type="InterPro" id="IPR016024">
    <property type="entry name" value="ARM-type_fold"/>
</dbReference>
<comment type="function">
    <text evidence="5">Key component of the cytosolic iron-sulfur protein assembly (CIA) complex, a multiprotein complex that mediates the incorporation of iron-sulfur cluster into apoproteins specifically involved in DNA metabolism and genomic integrity. In the CIA complex, MMS19 acts as an adapter between early-acting CIA components and a subset of cellular target iron-sulfur proteins.</text>
</comment>
<feature type="region of interest" description="Disordered" evidence="6">
    <location>
        <begin position="1078"/>
        <end position="1099"/>
    </location>
</feature>
<proteinExistence type="inferred from homology"/>
<keyword evidence="3" id="KW-0677">Repeat</keyword>
<dbReference type="InterPro" id="IPR011989">
    <property type="entry name" value="ARM-like"/>
</dbReference>
<organism evidence="9 10">
    <name type="scientific">Hymenoscyphus albidus</name>
    <dbReference type="NCBI Taxonomy" id="595503"/>
    <lineage>
        <taxon>Eukaryota</taxon>
        <taxon>Fungi</taxon>
        <taxon>Dikarya</taxon>
        <taxon>Ascomycota</taxon>
        <taxon>Pezizomycotina</taxon>
        <taxon>Leotiomycetes</taxon>
        <taxon>Helotiales</taxon>
        <taxon>Helotiaceae</taxon>
        <taxon>Hymenoscyphus</taxon>
    </lineage>
</organism>
<evidence type="ECO:0000256" key="6">
    <source>
        <dbReference type="SAM" id="MobiDB-lite"/>
    </source>
</evidence>
<dbReference type="GO" id="GO:0097361">
    <property type="term" value="C:cytosolic [4Fe-4S] assembly targeting complex"/>
    <property type="evidence" value="ECO:0007669"/>
    <property type="project" value="UniProtKB-UniRule"/>
</dbReference>
<name>A0A9N9LWQ7_9HELO</name>
<feature type="compositionally biased region" description="Low complexity" evidence="6">
    <location>
        <begin position="1087"/>
        <end position="1099"/>
    </location>
</feature>
<accession>A0A9N9LWQ7</accession>
<evidence type="ECO:0000313" key="10">
    <source>
        <dbReference type="Proteomes" id="UP000701801"/>
    </source>
</evidence>
<evidence type="ECO:0000259" key="7">
    <source>
        <dbReference type="Pfam" id="PF12460"/>
    </source>
</evidence>